<organism evidence="2 3">
    <name type="scientific">Prorocentrum cordatum</name>
    <dbReference type="NCBI Taxonomy" id="2364126"/>
    <lineage>
        <taxon>Eukaryota</taxon>
        <taxon>Sar</taxon>
        <taxon>Alveolata</taxon>
        <taxon>Dinophyceae</taxon>
        <taxon>Prorocentrales</taxon>
        <taxon>Prorocentraceae</taxon>
        <taxon>Prorocentrum</taxon>
    </lineage>
</organism>
<evidence type="ECO:0000256" key="1">
    <source>
        <dbReference type="SAM" id="MobiDB-lite"/>
    </source>
</evidence>
<comment type="caution">
    <text evidence="2">The sequence shown here is derived from an EMBL/GenBank/DDBJ whole genome shotgun (WGS) entry which is preliminary data.</text>
</comment>
<feature type="compositionally biased region" description="Pro residues" evidence="1">
    <location>
        <begin position="67"/>
        <end position="80"/>
    </location>
</feature>
<protein>
    <recommendedName>
        <fullName evidence="4">Secreted protein</fullName>
    </recommendedName>
</protein>
<evidence type="ECO:0000313" key="2">
    <source>
        <dbReference type="EMBL" id="CAK0852716.1"/>
    </source>
</evidence>
<proteinExistence type="predicted"/>
<feature type="region of interest" description="Disordered" evidence="1">
    <location>
        <begin position="55"/>
        <end position="91"/>
    </location>
</feature>
<sequence length="230" mass="24970">MQRDPVCHSRLGVLGLSGGLAGGLRLLTASWFSSLGWWLFHAPEGSRHLHDENTVFDGDGGVIPRSDSPPSPLPSCPPAPGRHHRAPSGVHTGTDIGPESGAYAFCRRLEGVLVLFGVVRKRNTHKLLALRADFLDPRLGPHQGAAAGAPGAAPECRPLQLRRVPHARQSRLGEHRRRMHVFLPPRALYFEPYWCSGRRHPTGLCAVPVLCHVPALVRSSSPRFSASRSG</sequence>
<accession>A0ABN9U2H0</accession>
<name>A0ABN9U2H0_9DINO</name>
<reference evidence="2" key="1">
    <citation type="submission" date="2023-10" db="EMBL/GenBank/DDBJ databases">
        <authorList>
            <person name="Chen Y."/>
            <person name="Shah S."/>
            <person name="Dougan E. K."/>
            <person name="Thang M."/>
            <person name="Chan C."/>
        </authorList>
    </citation>
    <scope>NUCLEOTIDE SEQUENCE [LARGE SCALE GENOMIC DNA]</scope>
</reference>
<keyword evidence="3" id="KW-1185">Reference proteome</keyword>
<evidence type="ECO:0008006" key="4">
    <source>
        <dbReference type="Google" id="ProtNLM"/>
    </source>
</evidence>
<gene>
    <name evidence="2" type="ORF">PCOR1329_LOCUS44422</name>
</gene>
<dbReference type="Proteomes" id="UP001189429">
    <property type="component" value="Unassembled WGS sequence"/>
</dbReference>
<evidence type="ECO:0000313" key="3">
    <source>
        <dbReference type="Proteomes" id="UP001189429"/>
    </source>
</evidence>
<dbReference type="EMBL" id="CAUYUJ010015337">
    <property type="protein sequence ID" value="CAK0852716.1"/>
    <property type="molecule type" value="Genomic_DNA"/>
</dbReference>